<dbReference type="PANTHER" id="PTHR39441:SF1">
    <property type="entry name" value="DUF2252 DOMAIN-CONTAINING PROTEIN"/>
    <property type="match status" value="1"/>
</dbReference>
<dbReference type="InterPro" id="IPR018721">
    <property type="entry name" value="DUF2252"/>
</dbReference>
<sequence>MLDSGKLDIFDLKKIKINRTAKELEEAGKEMRTKVSSEQLAEFVPVHRDAVAAIKKTESKMIQELLPLRHERMLASKFAFFRGTAELMEQDLKDQYQSHIPLIICGDAHVNNYGFYASPERQLIFGLNDFDESRIGNWESDLKRLLVSARLAGEENGFSDEQLDSVLHLITKTYRHSIKHNDKLSLFQRLYSSYEIHDMIAAIDTLNNSASQMNEILNKIIKKSSRSNSEQIVKKMTKLNENGQLRFSENAPRAKHVNAEKYAEILQGFNHYRNNVRQDIRIFLGNFSITDIIRYSVGVGSFGTRCYLLLLTGNEGSHLVLQIKEAMPLRYNLLRLPTAEAIRNGVLAGRRIVTAQRTLQASSDPFLGSTSFGGRSYYVRQFRDMKESIKVNKLDYESFNLYCQICSTLLAIAHFQSPTAPMVRGYLKGQKALDDGLVEWTNAYAKQVAIDFDDFRNSLQDNNGLITK</sequence>
<gene>
    <name evidence="1" type="ORF">L2724_02585</name>
</gene>
<protein>
    <submittedName>
        <fullName evidence="1">DUF2252 domain-containing protein</fullName>
    </submittedName>
</protein>
<proteinExistence type="predicted"/>
<dbReference type="EMBL" id="JAKHPH010000004">
    <property type="protein sequence ID" value="MCZ3667175.1"/>
    <property type="molecule type" value="Genomic_DNA"/>
</dbReference>
<evidence type="ECO:0000313" key="2">
    <source>
        <dbReference type="Proteomes" id="UP001212401"/>
    </source>
</evidence>
<name>A0AAW5WS64_9LACO</name>
<accession>A0AAW5WS64</accession>
<comment type="caution">
    <text evidence="1">The sequence shown here is derived from an EMBL/GenBank/DDBJ whole genome shotgun (WGS) entry which is preliminary data.</text>
</comment>
<reference evidence="1" key="1">
    <citation type="submission" date="2022-01" db="EMBL/GenBank/DDBJ databases">
        <title>VMRC isolate genome collection.</title>
        <authorList>
            <person name="France M."/>
            <person name="Rutt L."/>
            <person name="Humphrys M."/>
            <person name="Ravel J."/>
        </authorList>
    </citation>
    <scope>NUCLEOTIDE SEQUENCE</scope>
    <source>
        <strain evidence="1">C0048A1</strain>
    </source>
</reference>
<evidence type="ECO:0000313" key="1">
    <source>
        <dbReference type="EMBL" id="MCZ3667175.1"/>
    </source>
</evidence>
<dbReference type="Proteomes" id="UP001212401">
    <property type="component" value="Unassembled WGS sequence"/>
</dbReference>
<dbReference type="PANTHER" id="PTHR39441">
    <property type="entry name" value="DUF2252 DOMAIN-CONTAINING PROTEIN"/>
    <property type="match status" value="1"/>
</dbReference>
<dbReference type="AlphaFoldDB" id="A0AAW5WS64"/>
<organism evidence="1 2">
    <name type="scientific">Limosilactobacillus vaginalis</name>
    <dbReference type="NCBI Taxonomy" id="1633"/>
    <lineage>
        <taxon>Bacteria</taxon>
        <taxon>Bacillati</taxon>
        <taxon>Bacillota</taxon>
        <taxon>Bacilli</taxon>
        <taxon>Lactobacillales</taxon>
        <taxon>Lactobacillaceae</taxon>
        <taxon>Limosilactobacillus</taxon>
    </lineage>
</organism>
<dbReference type="Pfam" id="PF10009">
    <property type="entry name" value="DUF2252"/>
    <property type="match status" value="1"/>
</dbReference>
<dbReference type="RefSeq" id="WP_269295817.1">
    <property type="nucleotide sequence ID" value="NZ_JAKHPH010000004.1"/>
</dbReference>